<name>A0A450W0N1_9GAMM</name>
<accession>A0A450W0N1</accession>
<sequence>MDENEYRAIYRTMNPFACPFQKAVLARRCECEYLRHLHIAEREGAACRLPSARETCVKFLDLLRQNARFALYLVASPTAALPHGKEIKVQAGGLRGLASAMSGTTTSKDSAGIENVHALIRDALEMYGDMERFPYQEIVKEIAHFEGRASRRRREDGEKDRSE</sequence>
<gene>
    <name evidence="1" type="ORF">BECKLPF1236A_GA0070988_100401</name>
    <name evidence="2" type="ORF">BECKLPF1236C_GA0070990_100431</name>
</gene>
<organism evidence="1">
    <name type="scientific">Candidatus Kentrum sp. LPFa</name>
    <dbReference type="NCBI Taxonomy" id="2126335"/>
    <lineage>
        <taxon>Bacteria</taxon>
        <taxon>Pseudomonadati</taxon>
        <taxon>Pseudomonadota</taxon>
        <taxon>Gammaproteobacteria</taxon>
        <taxon>Candidatus Kentrum</taxon>
    </lineage>
</organism>
<dbReference type="EMBL" id="CAADFM010000040">
    <property type="protein sequence ID" value="VFK10562.1"/>
    <property type="molecule type" value="Genomic_DNA"/>
</dbReference>
<dbReference type="EMBL" id="CAADFP010000043">
    <property type="protein sequence ID" value="VFK27125.1"/>
    <property type="molecule type" value="Genomic_DNA"/>
</dbReference>
<evidence type="ECO:0000313" key="2">
    <source>
        <dbReference type="EMBL" id="VFK27125.1"/>
    </source>
</evidence>
<proteinExistence type="predicted"/>
<evidence type="ECO:0000313" key="1">
    <source>
        <dbReference type="EMBL" id="VFK10562.1"/>
    </source>
</evidence>
<protein>
    <submittedName>
        <fullName evidence="1">Uncharacterized protein</fullName>
    </submittedName>
</protein>
<dbReference type="AlphaFoldDB" id="A0A450W0N1"/>
<reference evidence="1" key="1">
    <citation type="submission" date="2019-02" db="EMBL/GenBank/DDBJ databases">
        <authorList>
            <person name="Gruber-Vodicka R. H."/>
            <person name="Seah K. B. B."/>
        </authorList>
    </citation>
    <scope>NUCLEOTIDE SEQUENCE</scope>
    <source>
        <strain evidence="1">BECK_S312</strain>
        <strain evidence="2">BECK_S426</strain>
    </source>
</reference>